<evidence type="ECO:0000256" key="1">
    <source>
        <dbReference type="ARBA" id="ARBA00011028"/>
    </source>
</evidence>
<dbReference type="SUPFAM" id="SSF53807">
    <property type="entry name" value="Helical backbone' metal receptor"/>
    <property type="match status" value="1"/>
</dbReference>
<protein>
    <submittedName>
        <fullName evidence="5">ABC transporter substrate-binding protein</fullName>
    </submittedName>
</protein>
<gene>
    <name evidence="5" type="ORF">Z968_05565</name>
</gene>
<dbReference type="PROSITE" id="PS51257">
    <property type="entry name" value="PROKAR_LIPOPROTEIN"/>
    <property type="match status" value="1"/>
</dbReference>
<proteinExistence type="inferred from homology"/>
<feature type="chain" id="PRO_5001970495" evidence="4">
    <location>
        <begin position="25"/>
        <end position="298"/>
    </location>
</feature>
<dbReference type="InterPro" id="IPR006127">
    <property type="entry name" value="ZnuA-like"/>
</dbReference>
<feature type="signal peptide" evidence="4">
    <location>
        <begin position="1"/>
        <end position="24"/>
    </location>
</feature>
<dbReference type="Pfam" id="PF01297">
    <property type="entry name" value="ZnuA"/>
    <property type="match status" value="1"/>
</dbReference>
<evidence type="ECO:0000256" key="2">
    <source>
        <dbReference type="ARBA" id="ARBA00022448"/>
    </source>
</evidence>
<organism evidence="5 6">
    <name type="scientific">Clostridium novyi A str. 4552</name>
    <dbReference type="NCBI Taxonomy" id="1444289"/>
    <lineage>
        <taxon>Bacteria</taxon>
        <taxon>Bacillati</taxon>
        <taxon>Bacillota</taxon>
        <taxon>Clostridia</taxon>
        <taxon>Eubacteriales</taxon>
        <taxon>Clostridiaceae</taxon>
        <taxon>Clostridium</taxon>
    </lineage>
</organism>
<dbReference type="EMBL" id="JENJ01000018">
    <property type="protein sequence ID" value="KGM96795.1"/>
    <property type="molecule type" value="Genomic_DNA"/>
</dbReference>
<dbReference type="Proteomes" id="UP000030012">
    <property type="component" value="Unassembled WGS sequence"/>
</dbReference>
<evidence type="ECO:0000256" key="3">
    <source>
        <dbReference type="ARBA" id="ARBA00022729"/>
    </source>
</evidence>
<reference evidence="5 6" key="1">
    <citation type="submission" date="2014-01" db="EMBL/GenBank/DDBJ databases">
        <title>Plasmidome dynamics in the species complex Clostridium novyi sensu lato converts strains of independent lineages into distinctly different pathogens.</title>
        <authorList>
            <person name="Skarin H."/>
            <person name="Segerman B."/>
        </authorList>
    </citation>
    <scope>NUCLEOTIDE SEQUENCE [LARGE SCALE GENOMIC DNA]</scope>
    <source>
        <strain evidence="5 6">4552</strain>
    </source>
</reference>
<dbReference type="GO" id="GO:0030001">
    <property type="term" value="P:metal ion transport"/>
    <property type="evidence" value="ECO:0007669"/>
    <property type="project" value="InterPro"/>
</dbReference>
<keyword evidence="2" id="KW-0813">Transport</keyword>
<sequence>MKKIFKTMLIMSVITCIFLLTSCAKKPGNISSKDDSKDSKPTVAVSIVPEKTFVKAVAGDLVNVITMIPPGQSPETFEPTPDLLEKFSKSKIYFTMNVPSETNSILPKAKDFNPDVKIIDLPSEVKKTYKDREFSPGERDPHIWLSPKRVKIMINSITNELSNLDPKNKSTYEKNASEYIKKLDKADSNIKSSLKTLKTKAIIVYHPAFGYFTDDYGLQMIALEKEGKESTPQDMQKIVDFAKSKGVKTIFYQAETDSKQAKTFATEIGGKAEQLAPLDPNYIENLEKMANTLKSVLK</sequence>
<comment type="caution">
    <text evidence="5">The sequence shown here is derived from an EMBL/GenBank/DDBJ whole genome shotgun (WGS) entry which is preliminary data.</text>
</comment>
<dbReference type="Gene3D" id="3.40.50.1980">
    <property type="entry name" value="Nitrogenase molybdenum iron protein domain"/>
    <property type="match status" value="2"/>
</dbReference>
<dbReference type="GO" id="GO:0046872">
    <property type="term" value="F:metal ion binding"/>
    <property type="evidence" value="ECO:0007669"/>
    <property type="project" value="InterPro"/>
</dbReference>
<dbReference type="PANTHER" id="PTHR42953">
    <property type="entry name" value="HIGH-AFFINITY ZINC UPTAKE SYSTEM PROTEIN ZNUA-RELATED"/>
    <property type="match status" value="1"/>
</dbReference>
<comment type="similarity">
    <text evidence="1">Belongs to the bacterial solute-binding protein 9 family.</text>
</comment>
<dbReference type="PANTHER" id="PTHR42953:SF3">
    <property type="entry name" value="HIGH-AFFINITY ZINC UPTAKE SYSTEM PROTEIN ZNUA"/>
    <property type="match status" value="1"/>
</dbReference>
<dbReference type="AlphaFoldDB" id="A0A0A0IB34"/>
<evidence type="ECO:0000313" key="6">
    <source>
        <dbReference type="Proteomes" id="UP000030012"/>
    </source>
</evidence>
<accession>A0A0A0IB34</accession>
<name>A0A0A0IB34_CLONO</name>
<keyword evidence="3 4" id="KW-0732">Signal</keyword>
<dbReference type="OrthoDB" id="9810636at2"/>
<evidence type="ECO:0000256" key="4">
    <source>
        <dbReference type="SAM" id="SignalP"/>
    </source>
</evidence>
<dbReference type="RefSeq" id="WP_039254401.1">
    <property type="nucleotide sequence ID" value="NZ_JENJ01000018.1"/>
</dbReference>
<evidence type="ECO:0000313" key="5">
    <source>
        <dbReference type="EMBL" id="KGM96795.1"/>
    </source>
</evidence>
<dbReference type="InterPro" id="IPR050492">
    <property type="entry name" value="Bact_metal-bind_prot9"/>
</dbReference>